<name>A0A6H1Z610_9ZZZZ</name>
<sequence>MLVRANADGLLHEGLQEVLFEKYKEANPIYKQIFNIVNSKKKYEKDMGFSGYGSLIEKPEATPLSDDDPIQGYSSTLTHKAFGLKSRITKEMNDDDQYSVIAKMPKALAKATVRTLETFSANVFNQGFTAFGSFLTGGDGQFLFSTAHPLTGGGVQSNRLSTPADLSITSFEEALYLFRKTRGDRGEFLALQPKHLLFPPELSMIASEILESSLRPDTADNAKNWAANQGIKAVSGTGWVYLTDPDAWFILTDKDEHNLKFIMRNELETDSWRDHDTKDFLFSVFTRFSVGYSDFRGVFGTEGA</sequence>
<dbReference type="AlphaFoldDB" id="A0A6H1Z610"/>
<gene>
    <name evidence="1" type="ORF">MM171A00247_0020</name>
    <name evidence="2" type="ORF">MM171B00144_0009</name>
</gene>
<protein>
    <submittedName>
        <fullName evidence="1">Putative capsid protein</fullName>
    </submittedName>
</protein>
<dbReference type="EMBL" id="MT143893">
    <property type="protein sequence ID" value="QJB04970.1"/>
    <property type="molecule type" value="Genomic_DNA"/>
</dbReference>
<evidence type="ECO:0000313" key="2">
    <source>
        <dbReference type="EMBL" id="QJB04970.1"/>
    </source>
</evidence>
<evidence type="ECO:0000313" key="1">
    <source>
        <dbReference type="EMBL" id="QJA43306.1"/>
    </source>
</evidence>
<accession>A0A6H1Z610</accession>
<dbReference type="Pfam" id="PF25209">
    <property type="entry name" value="Phage_capsid_4"/>
    <property type="match status" value="1"/>
</dbReference>
<proteinExistence type="predicted"/>
<dbReference type="EMBL" id="MT143700">
    <property type="protein sequence ID" value="QJA43306.1"/>
    <property type="molecule type" value="Genomic_DNA"/>
</dbReference>
<organism evidence="1">
    <name type="scientific">viral metagenome</name>
    <dbReference type="NCBI Taxonomy" id="1070528"/>
    <lineage>
        <taxon>unclassified sequences</taxon>
        <taxon>metagenomes</taxon>
        <taxon>organismal metagenomes</taxon>
    </lineage>
</organism>
<reference evidence="1" key="1">
    <citation type="submission" date="2020-03" db="EMBL/GenBank/DDBJ databases">
        <title>The deep terrestrial virosphere.</title>
        <authorList>
            <person name="Holmfeldt K."/>
            <person name="Nilsson E."/>
            <person name="Simone D."/>
            <person name="Lopez-Fernandez M."/>
            <person name="Wu X."/>
            <person name="de Brujin I."/>
            <person name="Lundin D."/>
            <person name="Andersson A."/>
            <person name="Bertilsson S."/>
            <person name="Dopson M."/>
        </authorList>
    </citation>
    <scope>NUCLEOTIDE SEQUENCE</scope>
    <source>
        <strain evidence="1">MM171A00247</strain>
        <strain evidence="2">MM171B00144</strain>
    </source>
</reference>